<dbReference type="Gene3D" id="1.10.510.10">
    <property type="entry name" value="Transferase(Phosphotransferase) domain 1"/>
    <property type="match status" value="1"/>
</dbReference>
<feature type="compositionally biased region" description="Polar residues" evidence="1">
    <location>
        <begin position="414"/>
        <end position="435"/>
    </location>
</feature>
<dbReference type="SUPFAM" id="SSF56112">
    <property type="entry name" value="Protein kinase-like (PK-like)"/>
    <property type="match status" value="1"/>
</dbReference>
<dbReference type="InterPro" id="IPR011009">
    <property type="entry name" value="Kinase-like_dom_sf"/>
</dbReference>
<dbReference type="AlphaFoldDB" id="R7SU66"/>
<dbReference type="KEGG" id="dsq:DICSQDRAFT_181962"/>
<dbReference type="GeneID" id="18841096"/>
<dbReference type="HOGENOM" id="CLU_006410_3_0_1"/>
<name>R7SU66_DICSQ</name>
<evidence type="ECO:0000259" key="2">
    <source>
        <dbReference type="Pfam" id="PF17667"/>
    </source>
</evidence>
<feature type="domain" description="Fungal-type protein kinase" evidence="2">
    <location>
        <begin position="142"/>
        <end position="574"/>
    </location>
</feature>
<dbReference type="Proteomes" id="UP000053319">
    <property type="component" value="Unassembled WGS sequence"/>
</dbReference>
<feature type="compositionally biased region" description="Acidic residues" evidence="1">
    <location>
        <begin position="696"/>
        <end position="706"/>
    </location>
</feature>
<proteinExistence type="predicted"/>
<protein>
    <recommendedName>
        <fullName evidence="2">Fungal-type protein kinase domain-containing protein</fullName>
    </recommendedName>
</protein>
<evidence type="ECO:0000313" key="4">
    <source>
        <dbReference type="Proteomes" id="UP000053319"/>
    </source>
</evidence>
<evidence type="ECO:0000313" key="3">
    <source>
        <dbReference type="EMBL" id="EJF59463.1"/>
    </source>
</evidence>
<organism evidence="3 4">
    <name type="scientific">Dichomitus squalens (strain LYAD-421)</name>
    <name type="common">Western red white-rot fungus</name>
    <dbReference type="NCBI Taxonomy" id="732165"/>
    <lineage>
        <taxon>Eukaryota</taxon>
        <taxon>Fungi</taxon>
        <taxon>Dikarya</taxon>
        <taxon>Basidiomycota</taxon>
        <taxon>Agaricomycotina</taxon>
        <taxon>Agaricomycetes</taxon>
        <taxon>Polyporales</taxon>
        <taxon>Polyporaceae</taxon>
        <taxon>Dichomitus</taxon>
    </lineage>
</organism>
<dbReference type="Pfam" id="PF17667">
    <property type="entry name" value="Pkinase_fungal"/>
    <property type="match status" value="1"/>
</dbReference>
<evidence type="ECO:0000256" key="1">
    <source>
        <dbReference type="SAM" id="MobiDB-lite"/>
    </source>
</evidence>
<feature type="region of interest" description="Disordered" evidence="1">
    <location>
        <begin position="760"/>
        <end position="804"/>
    </location>
</feature>
<reference evidence="3 4" key="1">
    <citation type="journal article" date="2012" name="Science">
        <title>The Paleozoic origin of enzymatic lignin decomposition reconstructed from 31 fungal genomes.</title>
        <authorList>
            <person name="Floudas D."/>
            <person name="Binder M."/>
            <person name="Riley R."/>
            <person name="Barry K."/>
            <person name="Blanchette R.A."/>
            <person name="Henrissat B."/>
            <person name="Martinez A.T."/>
            <person name="Otillar R."/>
            <person name="Spatafora J.W."/>
            <person name="Yadav J.S."/>
            <person name="Aerts A."/>
            <person name="Benoit I."/>
            <person name="Boyd A."/>
            <person name="Carlson A."/>
            <person name="Copeland A."/>
            <person name="Coutinho P.M."/>
            <person name="de Vries R.P."/>
            <person name="Ferreira P."/>
            <person name="Findley K."/>
            <person name="Foster B."/>
            <person name="Gaskell J."/>
            <person name="Glotzer D."/>
            <person name="Gorecki P."/>
            <person name="Heitman J."/>
            <person name="Hesse C."/>
            <person name="Hori C."/>
            <person name="Igarashi K."/>
            <person name="Jurgens J.A."/>
            <person name="Kallen N."/>
            <person name="Kersten P."/>
            <person name="Kohler A."/>
            <person name="Kuees U."/>
            <person name="Kumar T.K.A."/>
            <person name="Kuo A."/>
            <person name="LaButti K."/>
            <person name="Larrondo L.F."/>
            <person name="Lindquist E."/>
            <person name="Ling A."/>
            <person name="Lombard V."/>
            <person name="Lucas S."/>
            <person name="Lundell T."/>
            <person name="Martin R."/>
            <person name="McLaughlin D.J."/>
            <person name="Morgenstern I."/>
            <person name="Morin E."/>
            <person name="Murat C."/>
            <person name="Nagy L.G."/>
            <person name="Nolan M."/>
            <person name="Ohm R.A."/>
            <person name="Patyshakuliyeva A."/>
            <person name="Rokas A."/>
            <person name="Ruiz-Duenas F.J."/>
            <person name="Sabat G."/>
            <person name="Salamov A."/>
            <person name="Samejima M."/>
            <person name="Schmutz J."/>
            <person name="Slot J.C."/>
            <person name="St John F."/>
            <person name="Stenlid J."/>
            <person name="Sun H."/>
            <person name="Sun S."/>
            <person name="Syed K."/>
            <person name="Tsang A."/>
            <person name="Wiebenga A."/>
            <person name="Young D."/>
            <person name="Pisabarro A."/>
            <person name="Eastwood D.C."/>
            <person name="Martin F."/>
            <person name="Cullen D."/>
            <person name="Grigoriev I.V."/>
            <person name="Hibbett D.S."/>
        </authorList>
    </citation>
    <scope>NUCLEOTIDE SEQUENCE [LARGE SCALE GENOMIC DNA]</scope>
    <source>
        <strain evidence="3 4">LYAD-421 SS1</strain>
    </source>
</reference>
<dbReference type="EMBL" id="JH719424">
    <property type="protein sequence ID" value="EJF59463.1"/>
    <property type="molecule type" value="Genomic_DNA"/>
</dbReference>
<feature type="compositionally biased region" description="Polar residues" evidence="1">
    <location>
        <begin position="761"/>
        <end position="771"/>
    </location>
</feature>
<feature type="compositionally biased region" description="Low complexity" evidence="1">
    <location>
        <begin position="382"/>
        <end position="404"/>
    </location>
</feature>
<sequence length="833" mass="93604">MAISAVQISSTRFRDAFLPGSANVDASRPDVSNPFAALQRANQIKERQLSKRFMAIVNDHNLVQGLTCSSYQQHPTSIEYDKIGHHTTAALFRNTSIPKAGQPVWADQLLPIQFKAKDPGVDPFSDIERNDEYGFLDFSRKQLLDEISATAELLLAAQQRVFLFMFLVIGRRFRLLRWDRAGVIVTPPIDYVKQPSVLCDLLWRISHLNDAGIGLDPSATRVLPGDVDFLRMDLAAQKNPKDMSHMEREVSASEEEEPFVFDYVRSLFRLSISNDWPRYKLEVADGTASRGYLVGKPTFRAPGVTGRGTRGYVAFDCKTGRFVWLKDAWRASYMISRREGDVLEKLNSAGIEHVPTLVCHGDVEDQVTITADWWERRCPISTVSSSSSAGSSESSSYTLSVSASPRSRKRKRMQATSGERSLQNSAYSSSSTVGSDQPLPEHKHYRLAVEEVCLPLKNFEYGRQLVFVVLHCLLAHHQAATNPATRLLHGDISSGNILIYPRIKRTYDGDSPMMLWTGLLTDWELSKSVDDDEALCTASQGTYQFMSVNRLLQVEPKAIKISDELESFFHVLVYYSVRSLHSNCPDVSFWIDEYFNTYAALGRMYPCGQKSSTVESTGRLQTGAGEGPLLFESPMDSILATMLQCLRAHYKIIQDEGRKLMSAAPARSHMRRTRSSSPIFDLIPLDKYDLKAILEEEEEEEEEEEYTIPKTNYLPASSCSDAPTARDRDLASKITTHDYFLNVLNSLVCHPDWRGGDRIPKSSQCCKSSPNVKADASKLASASSRTDRETSNKRRRTSGPERNVSLRARLRTSTRHAQSFPVRETCYKISPCA</sequence>
<dbReference type="PANTHER" id="PTHR38248:SF2">
    <property type="entry name" value="FUNK1 11"/>
    <property type="match status" value="1"/>
</dbReference>
<feature type="region of interest" description="Disordered" evidence="1">
    <location>
        <begin position="382"/>
        <end position="439"/>
    </location>
</feature>
<feature type="compositionally biased region" description="Low complexity" evidence="1">
    <location>
        <begin position="773"/>
        <end position="784"/>
    </location>
</feature>
<accession>R7SU66</accession>
<gene>
    <name evidence="3" type="ORF">DICSQDRAFT_181962</name>
</gene>
<dbReference type="RefSeq" id="XP_007367842.1">
    <property type="nucleotide sequence ID" value="XM_007367780.1"/>
</dbReference>
<dbReference type="PANTHER" id="PTHR38248">
    <property type="entry name" value="FUNK1 6"/>
    <property type="match status" value="1"/>
</dbReference>
<feature type="region of interest" description="Disordered" evidence="1">
    <location>
        <begin position="696"/>
        <end position="724"/>
    </location>
</feature>
<dbReference type="InterPro" id="IPR040976">
    <property type="entry name" value="Pkinase_fungal"/>
</dbReference>